<sequence>MKTQGQMCKTKWANIRDTFRHYLHIKKCGKVTKRYKRANQLSFLTKHFNERGTITNIKDIDNTQQKSEQIVPEYEKYLHITKSGKVTKRYKYNQLRFLKKHFNEKETITNTKDIGNTQQKSENIVPEYEKYLHITKSGKVTKRYKYNQLRFLKKHFNEKETITNIKDIGNTQQKSENIVPEYEKYLPTHYKKWKSNKEVHIRSTKIPEKTF</sequence>
<evidence type="ECO:0000313" key="1">
    <source>
        <dbReference type="EnsemblMetazoa" id="XP_050501082.1"/>
    </source>
</evidence>
<reference evidence="1" key="1">
    <citation type="submission" date="2025-05" db="UniProtKB">
        <authorList>
            <consortium name="EnsemblMetazoa"/>
        </authorList>
    </citation>
    <scope>IDENTIFICATION</scope>
</reference>
<keyword evidence="2" id="KW-1185">Reference proteome</keyword>
<protein>
    <submittedName>
        <fullName evidence="1">Uncharacterized protein</fullName>
    </submittedName>
</protein>
<organism evidence="1 2">
    <name type="scientific">Diabrotica virgifera virgifera</name>
    <name type="common">western corn rootworm</name>
    <dbReference type="NCBI Taxonomy" id="50390"/>
    <lineage>
        <taxon>Eukaryota</taxon>
        <taxon>Metazoa</taxon>
        <taxon>Ecdysozoa</taxon>
        <taxon>Arthropoda</taxon>
        <taxon>Hexapoda</taxon>
        <taxon>Insecta</taxon>
        <taxon>Pterygota</taxon>
        <taxon>Neoptera</taxon>
        <taxon>Endopterygota</taxon>
        <taxon>Coleoptera</taxon>
        <taxon>Polyphaga</taxon>
        <taxon>Cucujiformia</taxon>
        <taxon>Chrysomeloidea</taxon>
        <taxon>Chrysomelidae</taxon>
        <taxon>Galerucinae</taxon>
        <taxon>Diabroticina</taxon>
        <taxon>Diabroticites</taxon>
        <taxon>Diabrotica</taxon>
    </lineage>
</organism>
<dbReference type="Proteomes" id="UP001652700">
    <property type="component" value="Unplaced"/>
</dbReference>
<dbReference type="RefSeq" id="XP_050501082.1">
    <property type="nucleotide sequence ID" value="XM_050645125.1"/>
</dbReference>
<proteinExistence type="predicted"/>
<dbReference type="EnsemblMetazoa" id="XM_050645125.1">
    <property type="protein sequence ID" value="XP_050501082.1"/>
    <property type="gene ID" value="LOC126881085"/>
</dbReference>
<accession>A0ABM5JT14</accession>
<evidence type="ECO:0000313" key="2">
    <source>
        <dbReference type="Proteomes" id="UP001652700"/>
    </source>
</evidence>
<dbReference type="GeneID" id="126881085"/>
<name>A0ABM5JT14_DIAVI</name>